<comment type="caution">
    <text evidence="3">The sequence shown here is derived from an EMBL/GenBank/DDBJ whole genome shotgun (WGS) entry which is preliminary data.</text>
</comment>
<keyword evidence="1" id="KW-0732">Signal</keyword>
<keyword evidence="3" id="KW-0378">Hydrolase</keyword>
<gene>
    <name evidence="3" type="ORF">CLV73_3299</name>
</gene>
<dbReference type="PANTHER" id="PTHR46825">
    <property type="entry name" value="D-ALANYL-D-ALANINE-CARBOXYPEPTIDASE/ENDOPEPTIDASE AMPH"/>
    <property type="match status" value="1"/>
</dbReference>
<dbReference type="OrthoDB" id="9793489at2"/>
<proteinExistence type="predicted"/>
<sequence length="373" mass="41623">MNIIKNLKVIFLIILATSHSYSYAQDIQQKIKNIVDSTYAADPKAVGFALYVEAPDQYLSFNYAVGYSDREKKQKLTADQPILIASTTKPYVAASILRLVEKGRLDINQPLKKYLTPKSDKVLSAAGYNTNNITLKHLLSHTSGIRDYVDEGYFKFIGEHPQHAWTRDEQIARAAGLGKPLSNPGEGFHYADINFVLLTEVIESVTHQPYYKTMRKLLGYKKRGLKVTRFAKFENVSQNTAPQAHQYWDQFGWDTCNLDPSWDLYGGGGIVTNVKEMAVFFQKLFSGRIIKNRNVLAQMTTDVPPNLEINYCLGIRKIKYAGLLGYNHGGGLGTDAVYIPQLNASIAVVALEAGHRPVAVEISKKIAGLLNSN</sequence>
<dbReference type="InterPro" id="IPR050491">
    <property type="entry name" value="AmpC-like"/>
</dbReference>
<evidence type="ECO:0000259" key="2">
    <source>
        <dbReference type="Pfam" id="PF00144"/>
    </source>
</evidence>
<name>A0A2M9BXI4_9FLAO</name>
<accession>A0A2M9BXI4</accession>
<dbReference type="AlphaFoldDB" id="A0A2M9BXI4"/>
<feature type="chain" id="PRO_5014618039" evidence="1">
    <location>
        <begin position="25"/>
        <end position="373"/>
    </location>
</feature>
<reference evidence="3 4" key="1">
    <citation type="submission" date="2017-11" db="EMBL/GenBank/DDBJ databases">
        <title>Genomic Encyclopedia of Archaeal and Bacterial Type Strains, Phase II (KMG-II): From Individual Species to Whole Genera.</title>
        <authorList>
            <person name="Goeker M."/>
        </authorList>
    </citation>
    <scope>NUCLEOTIDE SEQUENCE [LARGE SCALE GENOMIC DNA]</scope>
    <source>
        <strain evidence="3 4">DSM 27617</strain>
    </source>
</reference>
<keyword evidence="3" id="KW-0645">Protease</keyword>
<dbReference type="SUPFAM" id="SSF56601">
    <property type="entry name" value="beta-lactamase/transpeptidase-like"/>
    <property type="match status" value="1"/>
</dbReference>
<dbReference type="Proteomes" id="UP000228740">
    <property type="component" value="Unassembled WGS sequence"/>
</dbReference>
<dbReference type="EMBL" id="PGFD01000003">
    <property type="protein sequence ID" value="PJJ62797.1"/>
    <property type="molecule type" value="Genomic_DNA"/>
</dbReference>
<evidence type="ECO:0000256" key="1">
    <source>
        <dbReference type="SAM" id="SignalP"/>
    </source>
</evidence>
<organism evidence="3 4">
    <name type="scientific">Chryseobacterium geocarposphaerae</name>
    <dbReference type="NCBI Taxonomy" id="1416776"/>
    <lineage>
        <taxon>Bacteria</taxon>
        <taxon>Pseudomonadati</taxon>
        <taxon>Bacteroidota</taxon>
        <taxon>Flavobacteriia</taxon>
        <taxon>Flavobacteriales</taxon>
        <taxon>Weeksellaceae</taxon>
        <taxon>Chryseobacterium group</taxon>
        <taxon>Chryseobacterium</taxon>
    </lineage>
</organism>
<dbReference type="InterPro" id="IPR001466">
    <property type="entry name" value="Beta-lactam-related"/>
</dbReference>
<dbReference type="PANTHER" id="PTHR46825:SF7">
    <property type="entry name" value="D-ALANYL-D-ALANINE CARBOXYPEPTIDASE"/>
    <property type="match status" value="1"/>
</dbReference>
<dbReference type="InterPro" id="IPR012338">
    <property type="entry name" value="Beta-lactam/transpept-like"/>
</dbReference>
<dbReference type="Pfam" id="PF00144">
    <property type="entry name" value="Beta-lactamase"/>
    <property type="match status" value="1"/>
</dbReference>
<keyword evidence="4" id="KW-1185">Reference proteome</keyword>
<feature type="signal peptide" evidence="1">
    <location>
        <begin position="1"/>
        <end position="24"/>
    </location>
</feature>
<dbReference type="Gene3D" id="3.40.710.10">
    <property type="entry name" value="DD-peptidase/beta-lactamase superfamily"/>
    <property type="match status" value="1"/>
</dbReference>
<dbReference type="RefSeq" id="WP_100377942.1">
    <property type="nucleotide sequence ID" value="NZ_PGFD01000003.1"/>
</dbReference>
<keyword evidence="3" id="KW-0121">Carboxypeptidase</keyword>
<feature type="domain" description="Beta-lactamase-related" evidence="2">
    <location>
        <begin position="41"/>
        <end position="350"/>
    </location>
</feature>
<evidence type="ECO:0000313" key="4">
    <source>
        <dbReference type="Proteomes" id="UP000228740"/>
    </source>
</evidence>
<protein>
    <submittedName>
        <fullName evidence="3">D-alanyl-D-alanine carboxypeptidase</fullName>
    </submittedName>
</protein>
<dbReference type="GO" id="GO:0004180">
    <property type="term" value="F:carboxypeptidase activity"/>
    <property type="evidence" value="ECO:0007669"/>
    <property type="project" value="UniProtKB-KW"/>
</dbReference>
<evidence type="ECO:0000313" key="3">
    <source>
        <dbReference type="EMBL" id="PJJ62797.1"/>
    </source>
</evidence>